<feature type="coiled-coil region" evidence="4">
    <location>
        <begin position="73"/>
        <end position="101"/>
    </location>
</feature>
<reference evidence="6" key="1">
    <citation type="submission" date="2020-10" db="EMBL/GenBank/DDBJ databases">
        <title>Unveiling of a novel bifunctional photoreceptor, Dualchrome1, isolated from a cosmopolitan green alga.</title>
        <authorList>
            <person name="Suzuki S."/>
            <person name="Kawachi M."/>
        </authorList>
    </citation>
    <scope>NUCLEOTIDE SEQUENCE</scope>
    <source>
        <strain evidence="6">NIES 2893</strain>
    </source>
</reference>
<sequence length="189" mass="20214">MLSSLVQRAFTRSGKLAMRNGKQGCNFTIKGSKGGTSKGVRKSHHLPNGRNVSARAGKDEALASASLVGETAVVNEEDDVKEKVEKEKEEKEEGAAVAAADVEPTITTENDPSSYLASMVGTTDPFYKTWDPVGLTKDMTETQLKLRREAEITHGRVGMLAALGIFVAEVAPLPSGLENVVTGPGWSRR</sequence>
<dbReference type="EMBL" id="BNJQ01000003">
    <property type="protein sequence ID" value="GHP02518.1"/>
    <property type="molecule type" value="Genomic_DNA"/>
</dbReference>
<organism evidence="6 7">
    <name type="scientific">Pycnococcus provasolii</name>
    <dbReference type="NCBI Taxonomy" id="41880"/>
    <lineage>
        <taxon>Eukaryota</taxon>
        <taxon>Viridiplantae</taxon>
        <taxon>Chlorophyta</taxon>
        <taxon>Pseudoscourfieldiophyceae</taxon>
        <taxon>Pseudoscourfieldiales</taxon>
        <taxon>Pycnococcaceae</taxon>
        <taxon>Pycnococcus</taxon>
    </lineage>
</organism>
<dbReference type="SUPFAM" id="SSF103511">
    <property type="entry name" value="Chlorophyll a-b binding protein"/>
    <property type="match status" value="1"/>
</dbReference>
<evidence type="ECO:0008006" key="8">
    <source>
        <dbReference type="Google" id="ProtNLM"/>
    </source>
</evidence>
<keyword evidence="7" id="KW-1185">Reference proteome</keyword>
<dbReference type="OrthoDB" id="423598at2759"/>
<evidence type="ECO:0000313" key="6">
    <source>
        <dbReference type="EMBL" id="GHP02518.1"/>
    </source>
</evidence>
<dbReference type="InterPro" id="IPR022796">
    <property type="entry name" value="Chloroa_b-bind"/>
</dbReference>
<protein>
    <recommendedName>
        <fullName evidence="8">Chlorophyll a-b binding protein, chloroplastic</fullName>
    </recommendedName>
</protein>
<evidence type="ECO:0000256" key="3">
    <source>
        <dbReference type="ARBA" id="ARBA00022640"/>
    </source>
</evidence>
<dbReference type="GO" id="GO:0009507">
    <property type="term" value="C:chloroplast"/>
    <property type="evidence" value="ECO:0007669"/>
    <property type="project" value="UniProtKB-SubCell"/>
</dbReference>
<dbReference type="Pfam" id="PF00504">
    <property type="entry name" value="Chloroa_b-bind"/>
    <property type="match status" value="1"/>
</dbReference>
<keyword evidence="3" id="KW-0934">Plastid</keyword>
<proteinExistence type="predicted"/>
<gene>
    <name evidence="6" type="ORF">PPROV_000127500</name>
</gene>
<evidence type="ECO:0000256" key="2">
    <source>
        <dbReference type="ARBA" id="ARBA00022528"/>
    </source>
</evidence>
<comment type="caution">
    <text evidence="6">The sequence shown here is derived from an EMBL/GenBank/DDBJ whole genome shotgun (WGS) entry which is preliminary data.</text>
</comment>
<accession>A0A830H787</accession>
<keyword evidence="2" id="KW-0150">Chloroplast</keyword>
<evidence type="ECO:0000313" key="7">
    <source>
        <dbReference type="Proteomes" id="UP000660262"/>
    </source>
</evidence>
<dbReference type="Gene3D" id="1.10.3460.10">
    <property type="entry name" value="Chlorophyll a/b binding protein domain"/>
    <property type="match status" value="1"/>
</dbReference>
<evidence type="ECO:0000256" key="4">
    <source>
        <dbReference type="SAM" id="Coils"/>
    </source>
</evidence>
<name>A0A830H787_9CHLO</name>
<evidence type="ECO:0000256" key="1">
    <source>
        <dbReference type="ARBA" id="ARBA00004229"/>
    </source>
</evidence>
<evidence type="ECO:0000256" key="5">
    <source>
        <dbReference type="SAM" id="MobiDB-lite"/>
    </source>
</evidence>
<dbReference type="Proteomes" id="UP000660262">
    <property type="component" value="Unassembled WGS sequence"/>
</dbReference>
<keyword evidence="4" id="KW-0175">Coiled coil</keyword>
<dbReference type="AlphaFoldDB" id="A0A830H787"/>
<feature type="region of interest" description="Disordered" evidence="5">
    <location>
        <begin position="22"/>
        <end position="57"/>
    </location>
</feature>
<comment type="subcellular location">
    <subcellularLocation>
        <location evidence="1">Plastid</location>
        <location evidence="1">Chloroplast</location>
    </subcellularLocation>
</comment>